<name>A0AAV9J6R2_9PEZI</name>
<feature type="region of interest" description="Disordered" evidence="1">
    <location>
        <begin position="108"/>
        <end position="133"/>
    </location>
</feature>
<keyword evidence="3" id="KW-1185">Reference proteome</keyword>
<feature type="compositionally biased region" description="Acidic residues" evidence="1">
    <location>
        <begin position="879"/>
        <end position="896"/>
    </location>
</feature>
<proteinExistence type="predicted"/>
<dbReference type="AlphaFoldDB" id="A0AAV9J6R2"/>
<feature type="region of interest" description="Disordered" evidence="1">
    <location>
        <begin position="192"/>
        <end position="249"/>
    </location>
</feature>
<feature type="compositionally biased region" description="Low complexity" evidence="1">
    <location>
        <begin position="719"/>
        <end position="730"/>
    </location>
</feature>
<feature type="region of interest" description="Disordered" evidence="1">
    <location>
        <begin position="669"/>
        <end position="735"/>
    </location>
</feature>
<feature type="region of interest" description="Disordered" evidence="1">
    <location>
        <begin position="339"/>
        <end position="365"/>
    </location>
</feature>
<dbReference type="Proteomes" id="UP001324427">
    <property type="component" value="Unassembled WGS sequence"/>
</dbReference>
<feature type="region of interest" description="Disordered" evidence="1">
    <location>
        <begin position="830"/>
        <end position="910"/>
    </location>
</feature>
<feature type="region of interest" description="Disordered" evidence="1">
    <location>
        <begin position="763"/>
        <end position="818"/>
    </location>
</feature>
<gene>
    <name evidence="2" type="ORF">LTR36_009296</name>
</gene>
<accession>A0AAV9J6R2</accession>
<evidence type="ECO:0000313" key="2">
    <source>
        <dbReference type="EMBL" id="KAK4540339.1"/>
    </source>
</evidence>
<protein>
    <submittedName>
        <fullName evidence="2">Uncharacterized protein</fullName>
    </submittedName>
</protein>
<comment type="caution">
    <text evidence="2">The sequence shown here is derived from an EMBL/GenBank/DDBJ whole genome shotgun (WGS) entry which is preliminary data.</text>
</comment>
<evidence type="ECO:0000313" key="3">
    <source>
        <dbReference type="Proteomes" id="UP001324427"/>
    </source>
</evidence>
<dbReference type="EMBL" id="JAVFHQ010000069">
    <property type="protein sequence ID" value="KAK4540339.1"/>
    <property type="molecule type" value="Genomic_DNA"/>
</dbReference>
<organism evidence="2 3">
    <name type="scientific">Oleoguttula mirabilis</name>
    <dbReference type="NCBI Taxonomy" id="1507867"/>
    <lineage>
        <taxon>Eukaryota</taxon>
        <taxon>Fungi</taxon>
        <taxon>Dikarya</taxon>
        <taxon>Ascomycota</taxon>
        <taxon>Pezizomycotina</taxon>
        <taxon>Dothideomycetes</taxon>
        <taxon>Dothideomycetidae</taxon>
        <taxon>Mycosphaerellales</taxon>
        <taxon>Teratosphaeriaceae</taxon>
        <taxon>Oleoguttula</taxon>
    </lineage>
</organism>
<reference evidence="2 3" key="1">
    <citation type="submission" date="2021-11" db="EMBL/GenBank/DDBJ databases">
        <title>Black yeast isolated from Biological Soil Crust.</title>
        <authorList>
            <person name="Kurbessoian T."/>
        </authorList>
    </citation>
    <scope>NUCLEOTIDE SEQUENCE [LARGE SCALE GENOMIC DNA]</scope>
    <source>
        <strain evidence="2 3">CCFEE 5522</strain>
    </source>
</reference>
<evidence type="ECO:0000256" key="1">
    <source>
        <dbReference type="SAM" id="MobiDB-lite"/>
    </source>
</evidence>
<sequence length="910" mass="98598">MAAFVQQRSGSRISYNGGSIGEQQLPTGSCDFRDLSIGARAPTCGCKRFWLNNSNYNGQDTWCFCGHHACFHNASSQQQQQSVDPASLGAVRSGYTGGGDNVAVAVRQDEESSGSVSKPAGLGIRPPSSAQDQSINTRLWAALNAFAREQEDGPVSDTTSKLPSTACPSIVGDVRLSPSRVLQQRAQQQFRSMGPPINIPSNYPPAPGTEEYSATEVATPSANGTPDLRAFGAPGSQARASPGGIPSLRAAATSSPAILVRPTTEVAHPCATGQSTQHFTPPSVNSTLSPSEMTTLLRAFGRRVDVLESLSFSHVPVEEVQDKFELIDGRLLDLEQWRADQPQDDTTPEPAKPSSSKRRRLLPSENNSFESEVSFDSAAAAHTEAVVLATLAATAETGPRIDALENRVADLESAALPSFARPWQVQVVLVPWSRELRGIWFSALEATQQSIRSSQQISDEWSGAQSAPNLSFKSTANGAWTTESIQAWADEAHEWLSPKACGPGGMAFQRLESRGLVRDITLTAPDSRHILSALADAFGKILTSSGDPRPEGSSHYQALREPFVPLRKVRKSTRLRFLSPAEMVSSATWTASFLDSSLLMNVNDGQRRLYITTPEAYLQPNEQRWSWQTIRQLPMFDATGEEQAAQATHAVIEACWTYNERLDQPTSMHSSFASHASHDSEWSMGSQQSLHGEAENPDQPMSPRSEARPKRQRTVSLPSSSSAAEQAKASLPKRRVASFETGTTMPLSEGQVALLATAKRRRISNSPEAERRGVGFTPRWSREPPSPFTSEHAGEARSQGAVSRRRGTTPFAYATPHSNSNYIDRMEFLGGDGDTEPDTDMAAPQSELGEDEWHGVEDEGVDPNEHQTNSSQSVMGADVDSEEQQTDDQSAIDDAEIAGNLDEGSMIYEG</sequence>